<name>A0A5E7XUD7_9SPHN</name>
<sequence>MKRLPLPPQAGDANIAGLWADAEWLPHRDAWANANAIYRENGGNPWHVAAASFDEGAGTALRNLWKSRKNGQAVRAIRGAKLSCCPLCGSQTTGSVDHYLPRQHFPEFSILFENLVPACVHCNSSSKGDTFRGAESPSRFIHPYYDDWADRALWRTIPQPPFEAATFHCVPEQDLPDDLQAIVAFHLDHVLGEQWRLFNERFWGDLSRLLIGPTGPVDPIGSDEVKAKIDVRSWESDLFNGCNSWQSALLRGIRGSDEAVEHLMSRIGADIAVRLIY</sequence>
<dbReference type="AlphaFoldDB" id="A0A5E7XUD7"/>
<evidence type="ECO:0000313" key="2">
    <source>
        <dbReference type="Proteomes" id="UP000326857"/>
    </source>
</evidence>
<evidence type="ECO:0000313" key="1">
    <source>
        <dbReference type="EMBL" id="VVS97856.1"/>
    </source>
</evidence>
<reference evidence="1 2" key="1">
    <citation type="submission" date="2019-09" db="EMBL/GenBank/DDBJ databases">
        <authorList>
            <person name="Dittami M. S."/>
        </authorList>
    </citation>
    <scope>NUCLEOTIDE SEQUENCE [LARGE SCALE GENOMIC DNA]</scope>
    <source>
        <strain evidence="1">SPHINGO391</strain>
    </source>
</reference>
<proteinExistence type="predicted"/>
<dbReference type="Proteomes" id="UP000326857">
    <property type="component" value="Unassembled WGS sequence"/>
</dbReference>
<gene>
    <name evidence="1" type="ORF">SPHINGO391_210003</name>
</gene>
<dbReference type="CDD" id="cd00085">
    <property type="entry name" value="HNHc"/>
    <property type="match status" value="1"/>
</dbReference>
<dbReference type="RefSeq" id="WP_151989693.1">
    <property type="nucleotide sequence ID" value="NZ_LR701514.1"/>
</dbReference>
<accession>A0A5E7XUD7</accession>
<dbReference type="Gene3D" id="1.10.30.50">
    <property type="match status" value="1"/>
</dbReference>
<organism evidence="1 2">
    <name type="scientific">Sphingomonas aurantiaca</name>
    <dbReference type="NCBI Taxonomy" id="185949"/>
    <lineage>
        <taxon>Bacteria</taxon>
        <taxon>Pseudomonadati</taxon>
        <taxon>Pseudomonadota</taxon>
        <taxon>Alphaproteobacteria</taxon>
        <taxon>Sphingomonadales</taxon>
        <taxon>Sphingomonadaceae</taxon>
        <taxon>Sphingomonas</taxon>
    </lineage>
</organism>
<evidence type="ECO:0008006" key="3">
    <source>
        <dbReference type="Google" id="ProtNLM"/>
    </source>
</evidence>
<protein>
    <recommendedName>
        <fullName evidence="3">HNH endonuclease</fullName>
    </recommendedName>
</protein>
<dbReference type="EMBL" id="CABVLI010000014">
    <property type="protein sequence ID" value="VVS97856.1"/>
    <property type="molecule type" value="Genomic_DNA"/>
</dbReference>
<dbReference type="InterPro" id="IPR003615">
    <property type="entry name" value="HNH_nuc"/>
</dbReference>